<evidence type="ECO:0000313" key="4">
    <source>
        <dbReference type="Proteomes" id="UP000019488"/>
    </source>
</evidence>
<dbReference type="eggNOG" id="ENOG5031PIN">
    <property type="taxonomic scope" value="Bacteria"/>
</dbReference>
<dbReference type="EMBL" id="AZFY01000028">
    <property type="protein sequence ID" value="KRM10826.1"/>
    <property type="molecule type" value="Genomic_DNA"/>
</dbReference>
<evidence type="ECO:0000256" key="1">
    <source>
        <dbReference type="SAM" id="Phobius"/>
    </source>
</evidence>
<dbReference type="EMBL" id="BAKI01000026">
    <property type="protein sequence ID" value="GAF37179.1"/>
    <property type="molecule type" value="Genomic_DNA"/>
</dbReference>
<dbReference type="Proteomes" id="UP000051966">
    <property type="component" value="Unassembled WGS sequence"/>
</dbReference>
<dbReference type="PATRIC" id="fig|1423743.5.peg.2062"/>
<dbReference type="AlphaFoldDB" id="X0PB67"/>
<reference evidence="2" key="1">
    <citation type="journal article" date="2014" name="Genome Announc.">
        <title>Draft Genome Sequences of Two Lactobacillus Strains, L. farraginis JCM 14108T and L. composti JCM 14202T, Isolated from Compost of Distilled Shochu Residue.</title>
        <authorList>
            <person name="Yuki M."/>
            <person name="Oshima K."/>
            <person name="Suda W."/>
            <person name="Kitahara M."/>
            <person name="Kitamura K."/>
            <person name="Iida T."/>
            <person name="Hattori M."/>
            <person name="Ohkuma M."/>
        </authorList>
    </citation>
    <scope>NUCLEOTIDE SEQUENCE [LARGE SCALE GENOMIC DNA]</scope>
    <source>
        <strain evidence="2">JCM 14108</strain>
    </source>
</reference>
<keyword evidence="1" id="KW-0472">Membrane</keyword>
<dbReference type="STRING" id="1423743.FD41_GL002002"/>
<organism evidence="2 4">
    <name type="scientific">Lentilactobacillus farraginis DSM 18382 = JCM 14108</name>
    <dbReference type="NCBI Taxonomy" id="1423743"/>
    <lineage>
        <taxon>Bacteria</taxon>
        <taxon>Bacillati</taxon>
        <taxon>Bacillota</taxon>
        <taxon>Bacilli</taxon>
        <taxon>Lactobacillales</taxon>
        <taxon>Lactobacillaceae</taxon>
        <taxon>Lentilactobacillus</taxon>
    </lineage>
</organism>
<sequence length="176" mass="19582">MIKAILLNIGLVLGLLIGVPFLFIYLLAAINRNTKAVIAERFGIGGQLVFGFLGVIIHEASHLLVALIFGHRIRSVRLLRWPTRDNPTLGYVNHTWRPNNLYQTIGNLFIGIAPVFGCAISTLLLAKWLLPTIYNRLINFTNPTYTITDFSLPAFQWGPMIVFCCFQPTSASAALI</sequence>
<feature type="transmembrane region" description="Helical" evidence="1">
    <location>
        <begin position="6"/>
        <end position="28"/>
    </location>
</feature>
<keyword evidence="1" id="KW-0812">Transmembrane</keyword>
<keyword evidence="1" id="KW-1133">Transmembrane helix</keyword>
<dbReference type="RefSeq" id="WP_235807092.1">
    <property type="nucleotide sequence ID" value="NZ_AZFY01000028.1"/>
</dbReference>
<evidence type="ECO:0000313" key="5">
    <source>
        <dbReference type="Proteomes" id="UP000051966"/>
    </source>
</evidence>
<protein>
    <submittedName>
        <fullName evidence="2">Integral membrane protein</fullName>
    </submittedName>
</protein>
<gene>
    <name evidence="3" type="ORF">FD41_GL002002</name>
    <name evidence="2" type="ORF">JCM14108_2197</name>
</gene>
<feature type="transmembrane region" description="Helical" evidence="1">
    <location>
        <begin position="108"/>
        <end position="130"/>
    </location>
</feature>
<accession>X0PB67</accession>
<keyword evidence="5" id="KW-1185">Reference proteome</keyword>
<proteinExistence type="predicted"/>
<reference evidence="3 5" key="2">
    <citation type="journal article" date="2015" name="Genome Announc.">
        <title>Expanding the biotechnology potential of lactobacilli through comparative genomics of 213 strains and associated genera.</title>
        <authorList>
            <person name="Sun Z."/>
            <person name="Harris H.M."/>
            <person name="McCann A."/>
            <person name="Guo C."/>
            <person name="Argimon S."/>
            <person name="Zhang W."/>
            <person name="Yang X."/>
            <person name="Jeffery I.B."/>
            <person name="Cooney J.C."/>
            <person name="Kagawa T.F."/>
            <person name="Liu W."/>
            <person name="Song Y."/>
            <person name="Salvetti E."/>
            <person name="Wrobel A."/>
            <person name="Rasinkangas P."/>
            <person name="Parkhill J."/>
            <person name="Rea M.C."/>
            <person name="O'Sullivan O."/>
            <person name="Ritari J."/>
            <person name="Douillard F.P."/>
            <person name="Paul Ross R."/>
            <person name="Yang R."/>
            <person name="Briner A.E."/>
            <person name="Felis G.E."/>
            <person name="de Vos W.M."/>
            <person name="Barrangou R."/>
            <person name="Klaenhammer T.R."/>
            <person name="Caufield P.W."/>
            <person name="Cui Y."/>
            <person name="Zhang H."/>
            <person name="O'Toole P.W."/>
        </authorList>
    </citation>
    <scope>NUCLEOTIDE SEQUENCE [LARGE SCALE GENOMIC DNA]</scope>
    <source>
        <strain evidence="3 5">DSM 18382</strain>
    </source>
</reference>
<feature type="transmembrane region" description="Helical" evidence="1">
    <location>
        <begin position="48"/>
        <end position="69"/>
    </location>
</feature>
<comment type="caution">
    <text evidence="2">The sequence shown here is derived from an EMBL/GenBank/DDBJ whole genome shotgun (WGS) entry which is preliminary data.</text>
</comment>
<name>X0PB67_9LACO</name>
<evidence type="ECO:0000313" key="2">
    <source>
        <dbReference type="EMBL" id="GAF37179.1"/>
    </source>
</evidence>
<dbReference type="Proteomes" id="UP000019488">
    <property type="component" value="Unassembled WGS sequence"/>
</dbReference>
<evidence type="ECO:0000313" key="3">
    <source>
        <dbReference type="EMBL" id="KRM10826.1"/>
    </source>
</evidence>